<dbReference type="PROSITE" id="PS52048">
    <property type="entry name" value="UCH_DOMAIN"/>
    <property type="match status" value="1"/>
</dbReference>
<dbReference type="Pfam" id="PF01088">
    <property type="entry name" value="Peptidase_C12"/>
    <property type="match status" value="1"/>
</dbReference>
<evidence type="ECO:0000256" key="5">
    <source>
        <dbReference type="ARBA" id="ARBA00022801"/>
    </source>
</evidence>
<keyword evidence="3 7" id="KW-0645">Protease</keyword>
<name>I7MCF9_TETTS</name>
<feature type="active site" description="Proton donor" evidence="7">
    <location>
        <position position="175"/>
    </location>
</feature>
<dbReference type="GO" id="GO:0016579">
    <property type="term" value="P:protein deubiquitination"/>
    <property type="evidence" value="ECO:0007669"/>
    <property type="project" value="TreeGrafter"/>
</dbReference>
<gene>
    <name evidence="10" type="ORF">TTHERM_00823800</name>
</gene>
<dbReference type="RefSeq" id="XP_001031482.1">
    <property type="nucleotide sequence ID" value="XM_001031482.3"/>
</dbReference>
<dbReference type="EMBL" id="GG662466">
    <property type="protein sequence ID" value="EAR83819.1"/>
    <property type="molecule type" value="Genomic_DNA"/>
</dbReference>
<dbReference type="AlphaFoldDB" id="I7MCF9"/>
<dbReference type="InParanoid" id="I7MCF9"/>
<keyword evidence="11" id="KW-1185">Reference proteome</keyword>
<dbReference type="Gene3D" id="3.40.532.10">
    <property type="entry name" value="Peptidase C12, ubiquitin carboxyl-terminal hydrolase"/>
    <property type="match status" value="1"/>
</dbReference>
<dbReference type="OMA" id="TCFVQAP"/>
<evidence type="ECO:0000256" key="4">
    <source>
        <dbReference type="ARBA" id="ARBA00022786"/>
    </source>
</evidence>
<feature type="active site" description="Nucleophile" evidence="7">
    <location>
        <position position="99"/>
    </location>
</feature>
<dbReference type="PANTHER" id="PTHR10589:SF17">
    <property type="entry name" value="UBIQUITIN CARBOXYL-TERMINAL HYDROLASE"/>
    <property type="match status" value="1"/>
</dbReference>
<dbReference type="STRING" id="312017.I7MCF9"/>
<keyword evidence="6 7" id="KW-0788">Thiol protease</keyword>
<evidence type="ECO:0000259" key="9">
    <source>
        <dbReference type="PROSITE" id="PS52048"/>
    </source>
</evidence>
<proteinExistence type="inferred from homology"/>
<evidence type="ECO:0000313" key="11">
    <source>
        <dbReference type="Proteomes" id="UP000009168"/>
    </source>
</evidence>
<dbReference type="OrthoDB" id="427186at2759"/>
<comment type="catalytic activity">
    <reaction evidence="1 7 8">
        <text>Thiol-dependent hydrolysis of ester, thioester, amide, peptide and isopeptide bonds formed by the C-terminal Gly of ubiquitin (a 76-residue protein attached to proteins as an intracellular targeting signal).</text>
        <dbReference type="EC" id="3.4.19.12"/>
    </reaction>
</comment>
<feature type="domain" description="UCH catalytic" evidence="9">
    <location>
        <begin position="8"/>
        <end position="235"/>
    </location>
</feature>
<dbReference type="PRINTS" id="PR00707">
    <property type="entry name" value="UBCTHYDRLASE"/>
</dbReference>
<dbReference type="PANTHER" id="PTHR10589">
    <property type="entry name" value="UBIQUITIN CARBOXYL-TERMINAL HYDROLASE"/>
    <property type="match status" value="1"/>
</dbReference>
<dbReference type="KEGG" id="tet:TTHERM_00823800"/>
<dbReference type="HOGENOM" id="CLU_054406_1_1_1"/>
<dbReference type="InterPro" id="IPR001578">
    <property type="entry name" value="Peptidase_C12_UCH"/>
</dbReference>
<dbReference type="Proteomes" id="UP000009168">
    <property type="component" value="Unassembled WGS sequence"/>
</dbReference>
<dbReference type="eggNOG" id="KOG1415">
    <property type="taxonomic scope" value="Eukaryota"/>
</dbReference>
<dbReference type="InterPro" id="IPR036959">
    <property type="entry name" value="Peptidase_C12_UCH_sf"/>
</dbReference>
<sequence length="238" mass="27811">MQKDLSDNWMPLESNPDVINDYIQKIGFNIEKYSFQDLYDSDEQFLKDMSENTLAALLIFPLDENASDEHKKEIEQIKEKGQFINEKVYYMKQYAENACGTIAIMHAAMNLMQKAPGMIRDNSILHNFFKQTEKMTPEQRADYFMNDKQLKDEHVEAVHQGETEVDPEDDNVLHHFICLVPIEGHLYELDGCKPFPINHGETTPKTLLPDIYKVFQKFLSKSQNQYSFSILLLQKFDN</sequence>
<dbReference type="CDD" id="cd09616">
    <property type="entry name" value="Peptidase_C12_UCH_L1_L3"/>
    <property type="match status" value="1"/>
</dbReference>
<accession>I7MCF9</accession>
<evidence type="ECO:0000256" key="8">
    <source>
        <dbReference type="RuleBase" id="RU361215"/>
    </source>
</evidence>
<reference evidence="11" key="1">
    <citation type="journal article" date="2006" name="PLoS Biol.">
        <title>Macronuclear genome sequence of the ciliate Tetrahymena thermophila, a model eukaryote.</title>
        <authorList>
            <person name="Eisen J.A."/>
            <person name="Coyne R.S."/>
            <person name="Wu M."/>
            <person name="Wu D."/>
            <person name="Thiagarajan M."/>
            <person name="Wortman J.R."/>
            <person name="Badger J.H."/>
            <person name="Ren Q."/>
            <person name="Amedeo P."/>
            <person name="Jones K.M."/>
            <person name="Tallon L.J."/>
            <person name="Delcher A.L."/>
            <person name="Salzberg S.L."/>
            <person name="Silva J.C."/>
            <person name="Haas B.J."/>
            <person name="Majoros W.H."/>
            <person name="Farzad M."/>
            <person name="Carlton J.M."/>
            <person name="Smith R.K. Jr."/>
            <person name="Garg J."/>
            <person name="Pearlman R.E."/>
            <person name="Karrer K.M."/>
            <person name="Sun L."/>
            <person name="Manning G."/>
            <person name="Elde N.C."/>
            <person name="Turkewitz A.P."/>
            <person name="Asai D.J."/>
            <person name="Wilkes D.E."/>
            <person name="Wang Y."/>
            <person name="Cai H."/>
            <person name="Collins K."/>
            <person name="Stewart B.A."/>
            <person name="Lee S.R."/>
            <person name="Wilamowska K."/>
            <person name="Weinberg Z."/>
            <person name="Ruzzo W.L."/>
            <person name="Wloga D."/>
            <person name="Gaertig J."/>
            <person name="Frankel J."/>
            <person name="Tsao C.-C."/>
            <person name="Gorovsky M.A."/>
            <person name="Keeling P.J."/>
            <person name="Waller R.F."/>
            <person name="Patron N.J."/>
            <person name="Cherry J.M."/>
            <person name="Stover N.A."/>
            <person name="Krieger C.J."/>
            <person name="del Toro C."/>
            <person name="Ryder H.F."/>
            <person name="Williamson S.C."/>
            <person name="Barbeau R.A."/>
            <person name="Hamilton E.P."/>
            <person name="Orias E."/>
        </authorList>
    </citation>
    <scope>NUCLEOTIDE SEQUENCE [LARGE SCALE GENOMIC DNA]</scope>
    <source>
        <strain evidence="11">SB210</strain>
    </source>
</reference>
<dbReference type="GO" id="GO:0005737">
    <property type="term" value="C:cytoplasm"/>
    <property type="evidence" value="ECO:0007669"/>
    <property type="project" value="TreeGrafter"/>
</dbReference>
<dbReference type="InterPro" id="IPR038765">
    <property type="entry name" value="Papain-like_cys_pep_sf"/>
</dbReference>
<comment type="similarity">
    <text evidence="2 7 8">Belongs to the peptidase C12 family.</text>
</comment>
<keyword evidence="5 7" id="KW-0378">Hydrolase</keyword>
<dbReference type="EC" id="3.4.19.12" evidence="8"/>
<evidence type="ECO:0000256" key="1">
    <source>
        <dbReference type="ARBA" id="ARBA00000707"/>
    </source>
</evidence>
<evidence type="ECO:0000256" key="2">
    <source>
        <dbReference type="ARBA" id="ARBA00009326"/>
    </source>
</evidence>
<keyword evidence="4 7" id="KW-0833">Ubl conjugation pathway</keyword>
<dbReference type="GO" id="GO:0006511">
    <property type="term" value="P:ubiquitin-dependent protein catabolic process"/>
    <property type="evidence" value="ECO:0007669"/>
    <property type="project" value="UniProtKB-UniRule"/>
</dbReference>
<organism evidence="10 11">
    <name type="scientific">Tetrahymena thermophila (strain SB210)</name>
    <dbReference type="NCBI Taxonomy" id="312017"/>
    <lineage>
        <taxon>Eukaryota</taxon>
        <taxon>Sar</taxon>
        <taxon>Alveolata</taxon>
        <taxon>Ciliophora</taxon>
        <taxon>Intramacronucleata</taxon>
        <taxon>Oligohymenophorea</taxon>
        <taxon>Hymenostomatida</taxon>
        <taxon>Tetrahymenina</taxon>
        <taxon>Tetrahymenidae</taxon>
        <taxon>Tetrahymena</taxon>
    </lineage>
</organism>
<dbReference type="SUPFAM" id="SSF54001">
    <property type="entry name" value="Cysteine proteinases"/>
    <property type="match status" value="1"/>
</dbReference>
<dbReference type="GO" id="GO:0004843">
    <property type="term" value="F:cysteine-type deubiquitinase activity"/>
    <property type="evidence" value="ECO:0007669"/>
    <property type="project" value="UniProtKB-UniRule"/>
</dbReference>
<dbReference type="FunCoup" id="I7MCF9">
    <property type="interactions" value="59"/>
</dbReference>
<dbReference type="FunFam" id="3.40.532.10:FF:000006">
    <property type="entry name" value="Ubiquitin carboxyl-terminal hydrolase"/>
    <property type="match status" value="1"/>
</dbReference>
<feature type="site" description="Important for enzyme activity" evidence="7">
    <location>
        <position position="190"/>
    </location>
</feature>
<feature type="site" description="Transition state stabilizer" evidence="7">
    <location>
        <position position="93"/>
    </location>
</feature>
<dbReference type="GeneID" id="7842717"/>
<evidence type="ECO:0000256" key="6">
    <source>
        <dbReference type="ARBA" id="ARBA00022807"/>
    </source>
</evidence>
<protein>
    <recommendedName>
        <fullName evidence="8">Ubiquitin carboxyl-terminal hydrolase</fullName>
        <ecNumber evidence="8">3.4.19.12</ecNumber>
    </recommendedName>
</protein>
<evidence type="ECO:0000313" key="10">
    <source>
        <dbReference type="EMBL" id="EAR83819.1"/>
    </source>
</evidence>
<evidence type="ECO:0000256" key="7">
    <source>
        <dbReference type="PROSITE-ProRule" id="PRU01393"/>
    </source>
</evidence>
<evidence type="ECO:0000256" key="3">
    <source>
        <dbReference type="ARBA" id="ARBA00022670"/>
    </source>
</evidence>